<feature type="non-terminal residue" evidence="13">
    <location>
        <position position="1"/>
    </location>
</feature>
<dbReference type="Proteomes" id="UP000824081">
    <property type="component" value="Unassembled WGS sequence"/>
</dbReference>
<dbReference type="CDD" id="cd18548">
    <property type="entry name" value="ABC_6TM_Tm287_like"/>
    <property type="match status" value="1"/>
</dbReference>
<evidence type="ECO:0000256" key="2">
    <source>
        <dbReference type="ARBA" id="ARBA00022448"/>
    </source>
</evidence>
<dbReference type="PROSITE" id="PS50929">
    <property type="entry name" value="ABC_TM1F"/>
    <property type="match status" value="1"/>
</dbReference>
<keyword evidence="3" id="KW-1003">Cell membrane</keyword>
<evidence type="ECO:0000256" key="8">
    <source>
        <dbReference type="ARBA" id="ARBA00023136"/>
    </source>
</evidence>
<dbReference type="Gene3D" id="3.40.50.300">
    <property type="entry name" value="P-loop containing nucleotide triphosphate hydrolases"/>
    <property type="match status" value="1"/>
</dbReference>
<keyword evidence="5" id="KW-0547">Nucleotide-binding</keyword>
<sequence>LRSPFIVFGAMIMAFTIDVPSAGIFAGVIVLLAIAVFTVMLVCMPLYKRSQAKLDKVTLSARENLTGSRVLRAFCKEEDERRLFSERNGELTQSQKFVGRISALMNPLTYVILNAAVIALLYAGAIRVNAGNLSQGNVIALYNLMTQILVELIKLANLIVTVSKAAACGSRIESVLQMESSLELFDDSSEKDGGRVETIAKTSTTATSAESGKTPGETAEGARPFVEFDHVSMRYKGGGENALTDIDFSIKRGETVGVIGGTGSGKTTLVNLVPHFYDVTEGSVKVAGKDVRRYDPEKLRGRIGVVPQRAVLFKGTIRDNLRWGNPAATDEELLEAARIAQAEQVIKDKGGLDAAVEQGGRNFSGGQRQRLTIARALVRRPEILILDDSASALDYATDAALRHALASLDYAPAVFVVSQRTSAMRGADKIVVLDEGRAVGIGTHEQLLETCPVYREIFESQYQSEDGEAAV</sequence>
<dbReference type="SUPFAM" id="SSF52540">
    <property type="entry name" value="P-loop containing nucleoside triphosphate hydrolases"/>
    <property type="match status" value="1"/>
</dbReference>
<keyword evidence="2" id="KW-0813">Transport</keyword>
<dbReference type="Gene3D" id="1.20.1560.10">
    <property type="entry name" value="ABC transporter type 1, transmembrane domain"/>
    <property type="match status" value="1"/>
</dbReference>
<dbReference type="InterPro" id="IPR039421">
    <property type="entry name" value="Type_1_exporter"/>
</dbReference>
<evidence type="ECO:0000313" key="13">
    <source>
        <dbReference type="EMBL" id="HIU59548.1"/>
    </source>
</evidence>
<comment type="subcellular location">
    <subcellularLocation>
        <location evidence="1">Cell membrane</location>
        <topology evidence="1">Multi-pass membrane protein</topology>
    </subcellularLocation>
</comment>
<keyword evidence="4 10" id="KW-0812">Transmembrane</keyword>
<dbReference type="GO" id="GO:0016887">
    <property type="term" value="F:ATP hydrolysis activity"/>
    <property type="evidence" value="ECO:0007669"/>
    <property type="project" value="InterPro"/>
</dbReference>
<feature type="compositionally biased region" description="Low complexity" evidence="9">
    <location>
        <begin position="200"/>
        <end position="214"/>
    </location>
</feature>
<feature type="region of interest" description="Disordered" evidence="9">
    <location>
        <begin position="200"/>
        <end position="220"/>
    </location>
</feature>
<dbReference type="InterPro" id="IPR003593">
    <property type="entry name" value="AAA+_ATPase"/>
</dbReference>
<dbReference type="InterPro" id="IPR011527">
    <property type="entry name" value="ABC1_TM_dom"/>
</dbReference>
<dbReference type="GO" id="GO:0005524">
    <property type="term" value="F:ATP binding"/>
    <property type="evidence" value="ECO:0007669"/>
    <property type="project" value="UniProtKB-KW"/>
</dbReference>
<organism evidence="13 14">
    <name type="scientific">Candidatus Scatosoma pullistercoris</name>
    <dbReference type="NCBI Taxonomy" id="2840934"/>
    <lineage>
        <taxon>Bacteria</taxon>
        <taxon>Bacillati</taxon>
        <taxon>Bacillota</taxon>
        <taxon>Clostridia</taxon>
        <taxon>Candidatus Scatosoma</taxon>
    </lineage>
</organism>
<comment type="caution">
    <text evidence="13">The sequence shown here is derived from an EMBL/GenBank/DDBJ whole genome shotgun (WGS) entry which is preliminary data.</text>
</comment>
<proteinExistence type="predicted"/>
<evidence type="ECO:0000259" key="11">
    <source>
        <dbReference type="PROSITE" id="PS50893"/>
    </source>
</evidence>
<evidence type="ECO:0000313" key="14">
    <source>
        <dbReference type="Proteomes" id="UP000824081"/>
    </source>
</evidence>
<evidence type="ECO:0000256" key="7">
    <source>
        <dbReference type="ARBA" id="ARBA00022989"/>
    </source>
</evidence>
<dbReference type="PANTHER" id="PTHR24221">
    <property type="entry name" value="ATP-BINDING CASSETTE SUB-FAMILY B"/>
    <property type="match status" value="1"/>
</dbReference>
<protein>
    <submittedName>
        <fullName evidence="13">ABC transporter ATP-binding protein</fullName>
    </submittedName>
</protein>
<keyword evidence="7 10" id="KW-1133">Transmembrane helix</keyword>
<dbReference type="SMART" id="SM00382">
    <property type="entry name" value="AAA"/>
    <property type="match status" value="1"/>
</dbReference>
<dbReference type="PROSITE" id="PS50893">
    <property type="entry name" value="ABC_TRANSPORTER_2"/>
    <property type="match status" value="1"/>
</dbReference>
<keyword evidence="8 10" id="KW-0472">Membrane</keyword>
<feature type="domain" description="ABC transmembrane type-1" evidence="12">
    <location>
        <begin position="1"/>
        <end position="164"/>
    </location>
</feature>
<dbReference type="AlphaFoldDB" id="A0A9D1MFH1"/>
<feature type="transmembrane region" description="Helical" evidence="10">
    <location>
        <begin position="23"/>
        <end position="47"/>
    </location>
</feature>
<dbReference type="Pfam" id="PF00664">
    <property type="entry name" value="ABC_membrane"/>
    <property type="match status" value="1"/>
</dbReference>
<accession>A0A9D1MFH1</accession>
<dbReference type="InterPro" id="IPR027417">
    <property type="entry name" value="P-loop_NTPase"/>
</dbReference>
<evidence type="ECO:0000256" key="10">
    <source>
        <dbReference type="SAM" id="Phobius"/>
    </source>
</evidence>
<evidence type="ECO:0000256" key="4">
    <source>
        <dbReference type="ARBA" id="ARBA00022692"/>
    </source>
</evidence>
<dbReference type="SUPFAM" id="SSF90123">
    <property type="entry name" value="ABC transporter transmembrane region"/>
    <property type="match status" value="1"/>
</dbReference>
<dbReference type="PROSITE" id="PS00211">
    <property type="entry name" value="ABC_TRANSPORTER_1"/>
    <property type="match status" value="1"/>
</dbReference>
<dbReference type="Pfam" id="PF00005">
    <property type="entry name" value="ABC_tran"/>
    <property type="match status" value="1"/>
</dbReference>
<keyword evidence="6 13" id="KW-0067">ATP-binding</keyword>
<dbReference type="EMBL" id="DVMZ01000146">
    <property type="protein sequence ID" value="HIU59548.1"/>
    <property type="molecule type" value="Genomic_DNA"/>
</dbReference>
<evidence type="ECO:0000256" key="3">
    <source>
        <dbReference type="ARBA" id="ARBA00022475"/>
    </source>
</evidence>
<evidence type="ECO:0000256" key="5">
    <source>
        <dbReference type="ARBA" id="ARBA00022741"/>
    </source>
</evidence>
<dbReference type="InterPro" id="IPR017871">
    <property type="entry name" value="ABC_transporter-like_CS"/>
</dbReference>
<evidence type="ECO:0000256" key="1">
    <source>
        <dbReference type="ARBA" id="ARBA00004651"/>
    </source>
</evidence>
<evidence type="ECO:0000256" key="6">
    <source>
        <dbReference type="ARBA" id="ARBA00022840"/>
    </source>
</evidence>
<evidence type="ECO:0000259" key="12">
    <source>
        <dbReference type="PROSITE" id="PS50929"/>
    </source>
</evidence>
<feature type="transmembrane region" description="Helical" evidence="10">
    <location>
        <begin position="103"/>
        <end position="125"/>
    </location>
</feature>
<dbReference type="GO" id="GO:0140359">
    <property type="term" value="F:ABC-type transporter activity"/>
    <property type="evidence" value="ECO:0007669"/>
    <property type="project" value="InterPro"/>
</dbReference>
<dbReference type="PANTHER" id="PTHR24221:SF276">
    <property type="entry name" value="ABC TRANSPORTER, ATP-BINDING_PERMEASE PROTEIN"/>
    <property type="match status" value="1"/>
</dbReference>
<feature type="domain" description="ABC transporter" evidence="11">
    <location>
        <begin position="226"/>
        <end position="460"/>
    </location>
</feature>
<reference evidence="13" key="1">
    <citation type="submission" date="2020-10" db="EMBL/GenBank/DDBJ databases">
        <authorList>
            <person name="Gilroy R."/>
        </authorList>
    </citation>
    <scope>NUCLEOTIDE SEQUENCE</scope>
    <source>
        <strain evidence="13">11687</strain>
    </source>
</reference>
<dbReference type="FunFam" id="3.40.50.300:FF:000854">
    <property type="entry name" value="Multidrug ABC transporter ATP-binding protein"/>
    <property type="match status" value="1"/>
</dbReference>
<dbReference type="GO" id="GO:0005886">
    <property type="term" value="C:plasma membrane"/>
    <property type="evidence" value="ECO:0007669"/>
    <property type="project" value="UniProtKB-SubCell"/>
</dbReference>
<dbReference type="InterPro" id="IPR003439">
    <property type="entry name" value="ABC_transporter-like_ATP-bd"/>
</dbReference>
<gene>
    <name evidence="13" type="ORF">IAC57_05525</name>
</gene>
<reference evidence="13" key="2">
    <citation type="journal article" date="2021" name="PeerJ">
        <title>Extensive microbial diversity within the chicken gut microbiome revealed by metagenomics and culture.</title>
        <authorList>
            <person name="Gilroy R."/>
            <person name="Ravi A."/>
            <person name="Getino M."/>
            <person name="Pursley I."/>
            <person name="Horton D.L."/>
            <person name="Alikhan N.F."/>
            <person name="Baker D."/>
            <person name="Gharbi K."/>
            <person name="Hall N."/>
            <person name="Watson M."/>
            <person name="Adriaenssens E.M."/>
            <person name="Foster-Nyarko E."/>
            <person name="Jarju S."/>
            <person name="Secka A."/>
            <person name="Antonio M."/>
            <person name="Oren A."/>
            <person name="Chaudhuri R.R."/>
            <person name="La Ragione R."/>
            <person name="Hildebrand F."/>
            <person name="Pallen M.J."/>
        </authorList>
    </citation>
    <scope>NUCLEOTIDE SEQUENCE</scope>
    <source>
        <strain evidence="13">11687</strain>
    </source>
</reference>
<evidence type="ECO:0000256" key="9">
    <source>
        <dbReference type="SAM" id="MobiDB-lite"/>
    </source>
</evidence>
<dbReference type="InterPro" id="IPR036640">
    <property type="entry name" value="ABC1_TM_sf"/>
</dbReference>
<name>A0A9D1MFH1_9FIRM</name>